<protein>
    <submittedName>
        <fullName evidence="1">Uncharacterized protein</fullName>
    </submittedName>
</protein>
<dbReference type="EMBL" id="CM042047">
    <property type="protein sequence ID" value="KAI3772915.1"/>
    <property type="molecule type" value="Genomic_DNA"/>
</dbReference>
<comment type="caution">
    <text evidence="1">The sequence shown here is derived from an EMBL/GenBank/DDBJ whole genome shotgun (WGS) entry which is preliminary data.</text>
</comment>
<accession>A0ACB9FQ34</accession>
<name>A0ACB9FQ34_ARCLA</name>
<reference evidence="2" key="1">
    <citation type="journal article" date="2022" name="Mol. Ecol. Resour.">
        <title>The genomes of chicory, endive, great burdock and yacon provide insights into Asteraceae palaeo-polyploidization history and plant inulin production.</title>
        <authorList>
            <person name="Fan W."/>
            <person name="Wang S."/>
            <person name="Wang H."/>
            <person name="Wang A."/>
            <person name="Jiang F."/>
            <person name="Liu H."/>
            <person name="Zhao H."/>
            <person name="Xu D."/>
            <person name="Zhang Y."/>
        </authorList>
    </citation>
    <scope>NUCLEOTIDE SEQUENCE [LARGE SCALE GENOMIC DNA]</scope>
    <source>
        <strain evidence="2">cv. Niubang</strain>
    </source>
</reference>
<gene>
    <name evidence="1" type="ORF">L6452_04110</name>
</gene>
<organism evidence="1 2">
    <name type="scientific">Arctium lappa</name>
    <name type="common">Greater burdock</name>
    <name type="synonym">Lappa major</name>
    <dbReference type="NCBI Taxonomy" id="4217"/>
    <lineage>
        <taxon>Eukaryota</taxon>
        <taxon>Viridiplantae</taxon>
        <taxon>Streptophyta</taxon>
        <taxon>Embryophyta</taxon>
        <taxon>Tracheophyta</taxon>
        <taxon>Spermatophyta</taxon>
        <taxon>Magnoliopsida</taxon>
        <taxon>eudicotyledons</taxon>
        <taxon>Gunneridae</taxon>
        <taxon>Pentapetalae</taxon>
        <taxon>asterids</taxon>
        <taxon>campanulids</taxon>
        <taxon>Asterales</taxon>
        <taxon>Asteraceae</taxon>
        <taxon>Carduoideae</taxon>
        <taxon>Cardueae</taxon>
        <taxon>Arctiinae</taxon>
        <taxon>Arctium</taxon>
    </lineage>
</organism>
<dbReference type="Proteomes" id="UP001055879">
    <property type="component" value="Linkage Group LG01"/>
</dbReference>
<evidence type="ECO:0000313" key="2">
    <source>
        <dbReference type="Proteomes" id="UP001055879"/>
    </source>
</evidence>
<evidence type="ECO:0000313" key="1">
    <source>
        <dbReference type="EMBL" id="KAI3772915.1"/>
    </source>
</evidence>
<proteinExistence type="predicted"/>
<keyword evidence="2" id="KW-1185">Reference proteome</keyword>
<reference evidence="1 2" key="2">
    <citation type="journal article" date="2022" name="Mol. Ecol. Resour.">
        <title>The genomes of chicory, endive, great burdock and yacon provide insights into Asteraceae paleo-polyploidization history and plant inulin production.</title>
        <authorList>
            <person name="Fan W."/>
            <person name="Wang S."/>
            <person name="Wang H."/>
            <person name="Wang A."/>
            <person name="Jiang F."/>
            <person name="Liu H."/>
            <person name="Zhao H."/>
            <person name="Xu D."/>
            <person name="Zhang Y."/>
        </authorList>
    </citation>
    <scope>NUCLEOTIDE SEQUENCE [LARGE SCALE GENOMIC DNA]</scope>
    <source>
        <strain evidence="2">cv. Niubang</strain>
    </source>
</reference>
<sequence>MDNLDYDPTILTTRPGGDLYIPIGDEFKLSTPSPPAQNPSSYHMRLKGLLSSTIVVSVGTQRFSDYSREIITDQGTPNAMKHQGSGDREECRLELRTFNEPS</sequence>